<feature type="site" description="Crucial for catalytic activity" evidence="5">
    <location>
        <position position="52"/>
    </location>
</feature>
<dbReference type="Proteomes" id="UP001152320">
    <property type="component" value="Chromosome 7"/>
</dbReference>
<comment type="similarity">
    <text evidence="5">Belongs to the acetyltransferase ATAT1 family.</text>
</comment>
<dbReference type="Pfam" id="PF05301">
    <property type="entry name" value="Acetyltransf_16"/>
    <property type="match status" value="1"/>
</dbReference>
<dbReference type="HAMAP" id="MF_03130">
    <property type="entry name" value="mec17"/>
    <property type="match status" value="1"/>
</dbReference>
<evidence type="ECO:0000256" key="5">
    <source>
        <dbReference type="HAMAP-Rule" id="MF_03130"/>
    </source>
</evidence>
<dbReference type="GO" id="GO:0019799">
    <property type="term" value="F:tubulin N-acetyltransferase activity"/>
    <property type="evidence" value="ECO:0007669"/>
    <property type="project" value="UniProtKB-UniRule"/>
</dbReference>
<comment type="caution">
    <text evidence="8">The sequence shown here is derived from an EMBL/GenBank/DDBJ whole genome shotgun (WGS) entry which is preliminary data.</text>
</comment>
<proteinExistence type="inferred from homology"/>
<evidence type="ECO:0000256" key="1">
    <source>
        <dbReference type="ARBA" id="ARBA00022679"/>
    </source>
</evidence>
<reference evidence="8" key="1">
    <citation type="submission" date="2021-10" db="EMBL/GenBank/DDBJ databases">
        <title>Tropical sea cucumber genome reveals ecological adaptation and Cuvierian tubules defense mechanism.</title>
        <authorList>
            <person name="Chen T."/>
        </authorList>
    </citation>
    <scope>NUCLEOTIDE SEQUENCE</scope>
    <source>
        <strain evidence="8">Nanhai2018</strain>
        <tissue evidence="8">Muscle</tissue>
    </source>
</reference>
<feature type="region of interest" description="Disordered" evidence="6">
    <location>
        <begin position="251"/>
        <end position="270"/>
    </location>
</feature>
<dbReference type="FunFam" id="3.40.630.30:FF:000060">
    <property type="entry name" value="Alpha-tubulin N-acetyltransferase 1"/>
    <property type="match status" value="1"/>
</dbReference>
<feature type="compositionally biased region" description="Polar residues" evidence="6">
    <location>
        <begin position="370"/>
        <end position="400"/>
    </location>
</feature>
<comment type="catalytic activity">
    <reaction evidence="3 5">
        <text>L-lysyl-[alpha-tubulin] + acetyl-CoA = N(6)-acetyl-L-lysyl-[alpha-tubulin] + CoA + H(+)</text>
        <dbReference type="Rhea" id="RHEA:15277"/>
        <dbReference type="Rhea" id="RHEA-COMP:11278"/>
        <dbReference type="Rhea" id="RHEA-COMP:11279"/>
        <dbReference type="ChEBI" id="CHEBI:15378"/>
        <dbReference type="ChEBI" id="CHEBI:29969"/>
        <dbReference type="ChEBI" id="CHEBI:57287"/>
        <dbReference type="ChEBI" id="CHEBI:57288"/>
        <dbReference type="ChEBI" id="CHEBI:61930"/>
        <dbReference type="EC" id="2.3.1.108"/>
    </reaction>
</comment>
<evidence type="ECO:0000256" key="3">
    <source>
        <dbReference type="ARBA" id="ARBA00051998"/>
    </source>
</evidence>
<dbReference type="AlphaFoldDB" id="A0A9Q1HB34"/>
<keyword evidence="1 5" id="KW-0808">Transferase</keyword>
<comment type="function">
    <text evidence="5">Specifically acetylates 'Lys-40' in alpha-tubulin on the lumenal side of microtubules. Promotes microtubule destabilization and accelerates microtubule dynamics; this activity may be independent of acetylation activity. Acetylates alpha-tubulin with a slow enzymatic rate, due to a catalytic site that is not optimized for acetyl transfer. Enters the microtubule through each end and diffuses quickly throughout the lumen of microtubules. Acetylates only long/old microtubules because of its slow acetylation rate since it does not have time to act on dynamically unstable microtubules before the enzyme is released.</text>
</comment>
<evidence type="ECO:0000256" key="2">
    <source>
        <dbReference type="ARBA" id="ARBA00023315"/>
    </source>
</evidence>
<feature type="region of interest" description="Disordered" evidence="6">
    <location>
        <begin position="370"/>
        <end position="405"/>
    </location>
</feature>
<feature type="domain" description="N-acetyltransferase" evidence="7">
    <location>
        <begin position="1"/>
        <end position="183"/>
    </location>
</feature>
<evidence type="ECO:0000313" key="9">
    <source>
        <dbReference type="Proteomes" id="UP001152320"/>
    </source>
</evidence>
<dbReference type="EMBL" id="JAIZAY010000007">
    <property type="protein sequence ID" value="KAJ8039013.1"/>
    <property type="molecule type" value="Genomic_DNA"/>
</dbReference>
<protein>
    <recommendedName>
        <fullName evidence="4 5">Alpha-tubulin N-acetyltransferase</fullName>
        <shortName evidence="5">Alpha-TAT</shortName>
        <shortName evidence="5">TAT</shortName>
        <ecNumber evidence="4 5">2.3.1.108</ecNumber>
    </recommendedName>
    <alternativeName>
        <fullName evidence="5">Acetyltransferase mec-17 homolog</fullName>
    </alternativeName>
</protein>
<dbReference type="InterPro" id="IPR007965">
    <property type="entry name" value="GNAT_ATAT"/>
</dbReference>
<accession>A0A9Q1HB34</accession>
<dbReference type="GO" id="GO:0048666">
    <property type="term" value="P:neuron development"/>
    <property type="evidence" value="ECO:0007669"/>
    <property type="project" value="UniProtKB-UniRule"/>
</dbReference>
<feature type="region of interest" description="Disordered" evidence="6">
    <location>
        <begin position="187"/>
        <end position="243"/>
    </location>
</feature>
<dbReference type="PANTHER" id="PTHR12327">
    <property type="entry name" value="ALPHA-TUBULIN N-ACETYLTRANSFERASE 1"/>
    <property type="match status" value="1"/>
</dbReference>
<feature type="compositionally biased region" description="Polar residues" evidence="6">
    <location>
        <begin position="230"/>
        <end position="243"/>
    </location>
</feature>
<dbReference type="PANTHER" id="PTHR12327:SF0">
    <property type="entry name" value="ALPHA-TUBULIN N-ACETYLTRANSFERASE 1"/>
    <property type="match status" value="1"/>
</dbReference>
<dbReference type="GO" id="GO:0005874">
    <property type="term" value="C:microtubule"/>
    <property type="evidence" value="ECO:0007669"/>
    <property type="project" value="InterPro"/>
</dbReference>
<keyword evidence="9" id="KW-1185">Reference proteome</keyword>
<dbReference type="Gene3D" id="3.40.630.30">
    <property type="match status" value="1"/>
</dbReference>
<dbReference type="GO" id="GO:0070507">
    <property type="term" value="P:regulation of microtubule cytoskeleton organization"/>
    <property type="evidence" value="ECO:0007669"/>
    <property type="project" value="UniProtKB-UniRule"/>
</dbReference>
<dbReference type="EC" id="2.3.1.108" evidence="4 5"/>
<evidence type="ECO:0000256" key="6">
    <source>
        <dbReference type="SAM" id="MobiDB-lite"/>
    </source>
</evidence>
<keyword evidence="2 5" id="KW-0012">Acyltransferase</keyword>
<dbReference type="InterPro" id="IPR038746">
    <property type="entry name" value="Atat"/>
</dbReference>
<gene>
    <name evidence="8" type="ORF">HOLleu_16595</name>
</gene>
<dbReference type="PROSITE" id="PS51730">
    <property type="entry name" value="GNAT_ATAT"/>
    <property type="match status" value="1"/>
</dbReference>
<dbReference type="InterPro" id="IPR016181">
    <property type="entry name" value="Acyl_CoA_acyltransferase"/>
</dbReference>
<dbReference type="CDD" id="cd04301">
    <property type="entry name" value="NAT_SF"/>
    <property type="match status" value="1"/>
</dbReference>
<feature type="binding site" evidence="5">
    <location>
        <begin position="117"/>
        <end position="130"/>
    </location>
    <ligand>
        <name>acetyl-CoA</name>
        <dbReference type="ChEBI" id="CHEBI:57288"/>
    </ligand>
</feature>
<sequence length="459" mass="50769">MEFDFNINQLLGSTISVVDKNVQPHQNLGDGTLKDRLEHVIDAMGKASAKAQGLGGAITTAYKLRYSDHRLYIMKESQANSGRGSIVGILKVGRKVLFVLDHHSNQIEMKPMCVLDFYVHESCQRRGYGKQLFQHMLNCERIEPQHLAIDRPSKKFTSFLMKHYRLRATIPQVNNFVVFEGFFKNQPDSSYPRRRSAAKPPIPPSTTAVTPGKYRNASHSSLWMHRTHSRSSSGDMSDEGNSLNLDRVTLNNIRPRSGSLPSLRGSPQGLQEDTELATRGLNYSRHHRSATPPSRPGSGKNVASPITGNVTPALSTLIQFAAFNSSPVVTTARNTSMETTPVYGSKQNHIVDKLYSQNGTVGHIPHATSIGHTSPFSSGSVTTNLPSSTTNISNNPTKDSPGNRFITKEGNYCLTSPTVREMPSSWNVMGVPPGSQRYQQGQSPSALYRNSHYQVNRFF</sequence>
<organism evidence="8 9">
    <name type="scientific">Holothuria leucospilota</name>
    <name type="common">Black long sea cucumber</name>
    <name type="synonym">Mertensiothuria leucospilota</name>
    <dbReference type="NCBI Taxonomy" id="206669"/>
    <lineage>
        <taxon>Eukaryota</taxon>
        <taxon>Metazoa</taxon>
        <taxon>Echinodermata</taxon>
        <taxon>Eleutherozoa</taxon>
        <taxon>Echinozoa</taxon>
        <taxon>Holothuroidea</taxon>
        <taxon>Aspidochirotacea</taxon>
        <taxon>Aspidochirotida</taxon>
        <taxon>Holothuriidae</taxon>
        <taxon>Holothuria</taxon>
    </lineage>
</organism>
<evidence type="ECO:0000256" key="4">
    <source>
        <dbReference type="ARBA" id="ARBA00066570"/>
    </source>
</evidence>
<feature type="region of interest" description="Disordered" evidence="6">
    <location>
        <begin position="284"/>
        <end position="305"/>
    </location>
</feature>
<dbReference type="OrthoDB" id="447510at2759"/>
<evidence type="ECO:0000259" key="7">
    <source>
        <dbReference type="PROSITE" id="PS51730"/>
    </source>
</evidence>
<name>A0A9Q1HB34_HOLLE</name>
<evidence type="ECO:0000313" key="8">
    <source>
        <dbReference type="EMBL" id="KAJ8039013.1"/>
    </source>
</evidence>
<dbReference type="SUPFAM" id="SSF55729">
    <property type="entry name" value="Acyl-CoA N-acyltransferases (Nat)"/>
    <property type="match status" value="1"/>
</dbReference>
<feature type="binding site" evidence="5">
    <location>
        <begin position="153"/>
        <end position="162"/>
    </location>
    <ligand>
        <name>acetyl-CoA</name>
        <dbReference type="ChEBI" id="CHEBI:57288"/>
    </ligand>
</feature>